<organism evidence="2 3">
    <name type="scientific">Streptomyces viridochromogenes</name>
    <dbReference type="NCBI Taxonomy" id="1938"/>
    <lineage>
        <taxon>Bacteria</taxon>
        <taxon>Bacillati</taxon>
        <taxon>Actinomycetota</taxon>
        <taxon>Actinomycetes</taxon>
        <taxon>Kitasatosporales</taxon>
        <taxon>Streptomycetaceae</taxon>
        <taxon>Streptomyces</taxon>
    </lineage>
</organism>
<evidence type="ECO:0000256" key="1">
    <source>
        <dbReference type="SAM" id="Phobius"/>
    </source>
</evidence>
<accession>A0A0J7YQ48</accession>
<keyword evidence="1" id="KW-0812">Transmembrane</keyword>
<evidence type="ECO:0000313" key="3">
    <source>
        <dbReference type="Proteomes" id="UP000037432"/>
    </source>
</evidence>
<feature type="transmembrane region" description="Helical" evidence="1">
    <location>
        <begin position="42"/>
        <end position="64"/>
    </location>
</feature>
<keyword evidence="1" id="KW-1133">Transmembrane helix</keyword>
<gene>
    <name evidence="2" type="ORF">ACM01_46950</name>
</gene>
<dbReference type="PATRIC" id="fig|1938.3.peg.4717"/>
<keyword evidence="1" id="KW-0472">Membrane</keyword>
<reference evidence="2 3" key="1">
    <citation type="submission" date="2015-06" db="EMBL/GenBank/DDBJ databases">
        <authorList>
            <person name="Ju K.-S."/>
            <person name="Doroghazi J.R."/>
            <person name="Metcalf W.W."/>
        </authorList>
    </citation>
    <scope>NUCLEOTIDE SEQUENCE [LARGE SCALE GENOMIC DNA]</scope>
    <source>
        <strain evidence="2 3">NRRL 3414</strain>
    </source>
</reference>
<comment type="caution">
    <text evidence="2">The sequence shown here is derived from an EMBL/GenBank/DDBJ whole genome shotgun (WGS) entry which is preliminary data.</text>
</comment>
<dbReference type="AlphaFoldDB" id="A0A0J7YQ48"/>
<protein>
    <submittedName>
        <fullName evidence="2">Uncharacterized protein</fullName>
    </submittedName>
</protein>
<evidence type="ECO:0000313" key="2">
    <source>
        <dbReference type="EMBL" id="KMS65701.1"/>
    </source>
</evidence>
<proteinExistence type="predicted"/>
<feature type="non-terminal residue" evidence="2">
    <location>
        <position position="1"/>
    </location>
</feature>
<feature type="non-terminal residue" evidence="2">
    <location>
        <position position="82"/>
    </location>
</feature>
<name>A0A0J7YQ48_STRVR</name>
<dbReference type="Proteomes" id="UP000037432">
    <property type="component" value="Unassembled WGS sequence"/>
</dbReference>
<dbReference type="EMBL" id="LFNT01000309">
    <property type="protein sequence ID" value="KMS65701.1"/>
    <property type="molecule type" value="Genomic_DNA"/>
</dbReference>
<sequence length="82" mass="8390">AGVVALVVISALAGLRQVVVGPLGVARRSRSRGASATTITRVVLVVTFTVAITSAGITAAANVLDRRRTYALLHLAGTPLRV</sequence>